<feature type="region of interest" description="Disordered" evidence="1">
    <location>
        <begin position="1"/>
        <end position="99"/>
    </location>
</feature>
<name>Q0CGH4_ASPTN</name>
<dbReference type="GeneID" id="4318902"/>
<dbReference type="RefSeq" id="XP_001209904.1">
    <property type="nucleotide sequence ID" value="XM_001209904.1"/>
</dbReference>
<feature type="compositionally biased region" description="Polar residues" evidence="1">
    <location>
        <begin position="55"/>
        <end position="64"/>
    </location>
</feature>
<dbReference type="EMBL" id="CH476603">
    <property type="protein sequence ID" value="EAU32602.1"/>
    <property type="molecule type" value="Genomic_DNA"/>
</dbReference>
<evidence type="ECO:0000313" key="2">
    <source>
        <dbReference type="EMBL" id="EAU32602.1"/>
    </source>
</evidence>
<gene>
    <name evidence="2" type="ORF">ATEG_07218</name>
</gene>
<sequence length="99" mass="10291">MVLWVADSPVRPGGKTVGSSASKRHETQGARPTADGKRKGGKIRQMEISPKGCNRPSSGSNGSKLGTPRGLGTIAGCNPHRPSGIFSSPEKDPRGRVSI</sequence>
<evidence type="ECO:0000313" key="3">
    <source>
        <dbReference type="Proteomes" id="UP000007963"/>
    </source>
</evidence>
<dbReference type="Proteomes" id="UP000007963">
    <property type="component" value="Unassembled WGS sequence"/>
</dbReference>
<dbReference type="HOGENOM" id="CLU_2319933_0_0_1"/>
<dbReference type="AlphaFoldDB" id="Q0CGH4"/>
<protein>
    <submittedName>
        <fullName evidence="2">Uncharacterized protein</fullName>
    </submittedName>
</protein>
<accession>Q0CGH4</accession>
<reference evidence="3" key="1">
    <citation type="submission" date="2005-09" db="EMBL/GenBank/DDBJ databases">
        <title>Annotation of the Aspergillus terreus NIH2624 genome.</title>
        <authorList>
            <person name="Birren B.W."/>
            <person name="Lander E.S."/>
            <person name="Galagan J.E."/>
            <person name="Nusbaum C."/>
            <person name="Devon K."/>
            <person name="Henn M."/>
            <person name="Ma L.-J."/>
            <person name="Jaffe D.B."/>
            <person name="Butler J."/>
            <person name="Alvarez P."/>
            <person name="Gnerre S."/>
            <person name="Grabherr M."/>
            <person name="Kleber M."/>
            <person name="Mauceli E.W."/>
            <person name="Brockman W."/>
            <person name="Rounsley S."/>
            <person name="Young S.K."/>
            <person name="LaButti K."/>
            <person name="Pushparaj V."/>
            <person name="DeCaprio D."/>
            <person name="Crawford M."/>
            <person name="Koehrsen M."/>
            <person name="Engels R."/>
            <person name="Montgomery P."/>
            <person name="Pearson M."/>
            <person name="Howarth C."/>
            <person name="Larson L."/>
            <person name="Luoma S."/>
            <person name="White J."/>
            <person name="Alvarado L."/>
            <person name="Kodira C.D."/>
            <person name="Zeng Q."/>
            <person name="Oleary S."/>
            <person name="Yandava C."/>
            <person name="Denning D.W."/>
            <person name="Nierman W.C."/>
            <person name="Milne T."/>
            <person name="Madden K."/>
        </authorList>
    </citation>
    <scope>NUCLEOTIDE SEQUENCE [LARGE SCALE GENOMIC DNA]</scope>
    <source>
        <strain evidence="3">NIH 2624 / FGSC A1156</strain>
    </source>
</reference>
<organism evidence="2 3">
    <name type="scientific">Aspergillus terreus (strain NIH 2624 / FGSC A1156)</name>
    <dbReference type="NCBI Taxonomy" id="341663"/>
    <lineage>
        <taxon>Eukaryota</taxon>
        <taxon>Fungi</taxon>
        <taxon>Dikarya</taxon>
        <taxon>Ascomycota</taxon>
        <taxon>Pezizomycotina</taxon>
        <taxon>Eurotiomycetes</taxon>
        <taxon>Eurotiomycetidae</taxon>
        <taxon>Eurotiales</taxon>
        <taxon>Aspergillaceae</taxon>
        <taxon>Aspergillus</taxon>
        <taxon>Aspergillus subgen. Circumdati</taxon>
    </lineage>
</organism>
<dbReference type="VEuPathDB" id="FungiDB:ATEG_07218"/>
<feature type="compositionally biased region" description="Basic and acidic residues" evidence="1">
    <location>
        <begin position="89"/>
        <end position="99"/>
    </location>
</feature>
<feature type="compositionally biased region" description="Basic and acidic residues" evidence="1">
    <location>
        <begin position="23"/>
        <end position="38"/>
    </location>
</feature>
<proteinExistence type="predicted"/>
<evidence type="ECO:0000256" key="1">
    <source>
        <dbReference type="SAM" id="MobiDB-lite"/>
    </source>
</evidence>